<gene>
    <name evidence="1" type="ORF">MTP09_09920</name>
</gene>
<proteinExistence type="predicted"/>
<organism evidence="1 2">
    <name type="scientific">Chryseobacterium suipulveris</name>
    <dbReference type="NCBI Taxonomy" id="2929800"/>
    <lineage>
        <taxon>Bacteria</taxon>
        <taxon>Pseudomonadati</taxon>
        <taxon>Bacteroidota</taxon>
        <taxon>Flavobacteriia</taxon>
        <taxon>Flavobacteriales</taxon>
        <taxon>Weeksellaceae</taxon>
        <taxon>Chryseobacterium group</taxon>
        <taxon>Chryseobacterium</taxon>
    </lineage>
</organism>
<dbReference type="RefSeq" id="WP_243548253.1">
    <property type="nucleotide sequence ID" value="NZ_CP094532.1"/>
</dbReference>
<protein>
    <submittedName>
        <fullName evidence="1">Uncharacterized protein</fullName>
    </submittedName>
</protein>
<sequence length="146" mass="17117">MIKFFLATEYPTFSTTTEGYKVIEKQGNEFQKLLWGENGLEERLSSVNTHNFEGNIDLVLFEFYLNPIDNLAIKIDKKPIDYRQNEKALGIRISITNDNFFNLKEDKIKLLLGLMIEKVNLLNDFIKSKKIEFNVVSFRNFLVEIK</sequence>
<keyword evidence="2" id="KW-1185">Reference proteome</keyword>
<name>A0ABY4BN78_9FLAO</name>
<reference evidence="1 2" key="1">
    <citation type="submission" date="2022-03" db="EMBL/GenBank/DDBJ databases">
        <title>Chryseobacterium sp. isolated from particulate matters in swine house.</title>
        <authorList>
            <person name="Won M."/>
            <person name="Kim S.-J."/>
            <person name="Kwon S.-W."/>
        </authorList>
    </citation>
    <scope>NUCLEOTIDE SEQUENCE [LARGE SCALE GENOMIC DNA]</scope>
    <source>
        <strain evidence="1 2">SC2-2</strain>
    </source>
</reference>
<accession>A0ABY4BN78</accession>
<evidence type="ECO:0000313" key="1">
    <source>
        <dbReference type="EMBL" id="UOE40229.1"/>
    </source>
</evidence>
<dbReference type="Proteomes" id="UP000831460">
    <property type="component" value="Chromosome"/>
</dbReference>
<evidence type="ECO:0000313" key="2">
    <source>
        <dbReference type="Proteomes" id="UP000831460"/>
    </source>
</evidence>
<dbReference type="EMBL" id="CP094532">
    <property type="protein sequence ID" value="UOE40229.1"/>
    <property type="molecule type" value="Genomic_DNA"/>
</dbReference>